<proteinExistence type="inferred from homology"/>
<evidence type="ECO:0000313" key="9">
    <source>
        <dbReference type="EMBL" id="KAG0023308.1"/>
    </source>
</evidence>
<reference evidence="9" key="1">
    <citation type="journal article" date="2020" name="Fungal Divers.">
        <title>Resolving the Mortierellaceae phylogeny through synthesis of multi-gene phylogenetics and phylogenomics.</title>
        <authorList>
            <person name="Vandepol N."/>
            <person name="Liber J."/>
            <person name="Desiro A."/>
            <person name="Na H."/>
            <person name="Kennedy M."/>
            <person name="Barry K."/>
            <person name="Grigoriev I.V."/>
            <person name="Miller A.N."/>
            <person name="O'Donnell K."/>
            <person name="Stajich J.E."/>
            <person name="Bonito G."/>
        </authorList>
    </citation>
    <scope>NUCLEOTIDE SEQUENCE</scope>
    <source>
        <strain evidence="9">NRRL 2769</strain>
    </source>
</reference>
<dbReference type="PROSITE" id="PS50294">
    <property type="entry name" value="WD_REPEATS_REGION"/>
    <property type="match status" value="1"/>
</dbReference>
<dbReference type="AlphaFoldDB" id="A0A9P6N492"/>
<dbReference type="InterPro" id="IPR019775">
    <property type="entry name" value="WD40_repeat_CS"/>
</dbReference>
<dbReference type="Proteomes" id="UP000703661">
    <property type="component" value="Unassembled WGS sequence"/>
</dbReference>
<evidence type="ECO:0000256" key="6">
    <source>
        <dbReference type="ARBA" id="ARBA00038255"/>
    </source>
</evidence>
<keyword evidence="10" id="KW-1185">Reference proteome</keyword>
<dbReference type="SUPFAM" id="SSF50978">
    <property type="entry name" value="WD40 repeat-like"/>
    <property type="match status" value="2"/>
</dbReference>
<evidence type="ECO:0000256" key="1">
    <source>
        <dbReference type="ARBA" id="ARBA00004496"/>
    </source>
</evidence>
<evidence type="ECO:0000256" key="7">
    <source>
        <dbReference type="PROSITE-ProRule" id="PRU00221"/>
    </source>
</evidence>
<evidence type="ECO:0000313" key="10">
    <source>
        <dbReference type="Proteomes" id="UP000703661"/>
    </source>
</evidence>
<evidence type="ECO:0000256" key="5">
    <source>
        <dbReference type="ARBA" id="ARBA00022737"/>
    </source>
</evidence>
<dbReference type="PANTHER" id="PTHR14344:SF3">
    <property type="entry name" value="WD REPEAT-CONTAINING PROTEIN 6"/>
    <property type="match status" value="1"/>
</dbReference>
<organism evidence="9 10">
    <name type="scientific">Entomortierella chlamydospora</name>
    <dbReference type="NCBI Taxonomy" id="101097"/>
    <lineage>
        <taxon>Eukaryota</taxon>
        <taxon>Fungi</taxon>
        <taxon>Fungi incertae sedis</taxon>
        <taxon>Mucoromycota</taxon>
        <taxon>Mortierellomycotina</taxon>
        <taxon>Mortierellomycetes</taxon>
        <taxon>Mortierellales</taxon>
        <taxon>Mortierellaceae</taxon>
        <taxon>Entomortierella</taxon>
    </lineage>
</organism>
<comment type="similarity">
    <text evidence="6">Belongs to the WD repeat WDR6 family.</text>
</comment>
<keyword evidence="2" id="KW-0963">Cytoplasm</keyword>
<evidence type="ECO:0000256" key="8">
    <source>
        <dbReference type="SAM" id="MobiDB-lite"/>
    </source>
</evidence>
<dbReference type="GO" id="GO:0030488">
    <property type="term" value="P:tRNA methylation"/>
    <property type="evidence" value="ECO:0007669"/>
    <property type="project" value="TreeGrafter"/>
</dbReference>
<evidence type="ECO:0000256" key="2">
    <source>
        <dbReference type="ARBA" id="ARBA00022490"/>
    </source>
</evidence>
<feature type="compositionally biased region" description="Acidic residues" evidence="8">
    <location>
        <begin position="657"/>
        <end position="671"/>
    </location>
</feature>
<dbReference type="Pfam" id="PF00400">
    <property type="entry name" value="WD40"/>
    <property type="match status" value="3"/>
</dbReference>
<keyword evidence="5" id="KW-0677">Repeat</keyword>
<feature type="compositionally biased region" description="Basic and acidic residues" evidence="8">
    <location>
        <begin position="679"/>
        <end position="689"/>
    </location>
</feature>
<keyword evidence="3 7" id="KW-0853">WD repeat</keyword>
<dbReference type="SMART" id="SM00320">
    <property type="entry name" value="WD40"/>
    <property type="match status" value="9"/>
</dbReference>
<dbReference type="OrthoDB" id="5594999at2759"/>
<dbReference type="PROSITE" id="PS50082">
    <property type="entry name" value="WD_REPEATS_2"/>
    <property type="match status" value="1"/>
</dbReference>
<dbReference type="Gene3D" id="2.130.10.10">
    <property type="entry name" value="YVTN repeat-like/Quinoprotein amine dehydrogenase"/>
    <property type="match status" value="4"/>
</dbReference>
<comment type="subcellular location">
    <subcellularLocation>
        <location evidence="1">Cytoplasm</location>
    </subcellularLocation>
</comment>
<accession>A0A9P6N492</accession>
<dbReference type="InterPro" id="IPR051973">
    <property type="entry name" value="tRNA_Anticodon_Mtase-Reg"/>
</dbReference>
<evidence type="ECO:0000256" key="3">
    <source>
        <dbReference type="ARBA" id="ARBA00022574"/>
    </source>
</evidence>
<keyword evidence="4" id="KW-0819">tRNA processing</keyword>
<dbReference type="EMBL" id="JAAAID010000062">
    <property type="protein sequence ID" value="KAG0023308.1"/>
    <property type="molecule type" value="Genomic_DNA"/>
</dbReference>
<feature type="repeat" description="WD" evidence="7">
    <location>
        <begin position="247"/>
        <end position="288"/>
    </location>
</feature>
<gene>
    <name evidence="9" type="primary">WDR6</name>
    <name evidence="9" type="ORF">BGZ80_009802</name>
</gene>
<dbReference type="InterPro" id="IPR001680">
    <property type="entry name" value="WD40_rpt"/>
</dbReference>
<evidence type="ECO:0000256" key="4">
    <source>
        <dbReference type="ARBA" id="ARBA00022694"/>
    </source>
</evidence>
<dbReference type="PROSITE" id="PS00678">
    <property type="entry name" value="WD_REPEATS_1"/>
    <property type="match status" value="1"/>
</dbReference>
<comment type="caution">
    <text evidence="9">The sequence shown here is derived from an EMBL/GenBank/DDBJ whole genome shotgun (WGS) entry which is preliminary data.</text>
</comment>
<feature type="region of interest" description="Disordered" evidence="8">
    <location>
        <begin position="652"/>
        <end position="689"/>
    </location>
</feature>
<dbReference type="GO" id="GO:0005737">
    <property type="term" value="C:cytoplasm"/>
    <property type="evidence" value="ECO:0007669"/>
    <property type="project" value="UniProtKB-SubCell"/>
</dbReference>
<name>A0A9P6N492_9FUNG</name>
<dbReference type="InterPro" id="IPR036322">
    <property type="entry name" value="WD40_repeat_dom_sf"/>
</dbReference>
<sequence>MDERKVRTRPVHLTTPVTALAYHDDEILLSGQGPYLKASLISTSETLKCIHLGGDWKVHRIVQANIQHISDSTVTRLLLVFGAKSLRIMRLVVTRSDGKSHPSAYFQHLWNVPHMKDWILDAQWLWPKSDIPGESPALRSSKGVHITVPPTSIAIGYAHNFVEVFDLPQDPFTISHQENELLQEDSLPNFQLTYSVQSEEHCTLFCGRFHNNTLEDLWFASGTVFCHALLWKVHHKGGIEAPVVNSLIGHEGILFGIRWSDDGKAVCTVSDDRTIRVWDITHGTNITHTTHFGHTARVWDCQFAGQYLISISEDASCRVWRNPLLPGSDDTDDMSDCLACWEGHEGKSAWSVAVSSHGVVATGGGDGGIHLWRLDSIVAGSSDAEQNTRDINLPDITTYYPEAVANEKEFVRDFVITSHSQSIYATNTGYILVRDDNNGAWSTLYNSPLLKNYVSLESSACGRVVVAGCLSGKLAIVSVQNEFETIVADTIGGIKIQFIFLLEGESLDDFRIVIFRANCTVGVFHLNISTATSKATCDHICDLKLPKNNKAIHAAYYSPLYNLVLLGSRDGAVMVYNLDQVVKGLSEPVTLESIVILERCHGNDSVSSILMITERGEGYEGRDRINVYTTGRDGSWAKYRFLGLPGGEVIGARSLSDDDDNSDIESDDDEGITNMPNEPDNHSNLDDREGGSTIVLQKVFRSKITKGWLEKIFIMDGELLLLGFFNKKLFVYNESKHFEIRSFSRELTAGSELFESAKLQNNFHGREVRHLRFLSGARPLTEGAPAPIIIATGGEDCRLRMFQYIPYKTKNSCTALKPLCNLKPHLGAAIRCLEWSHTEVPHSYVLFTGGAIESMRAWQVTMSIPNSYQVQAVEDHSGKVVQEHTPLFLGCFELAQCPHVSENLETRIMDLSVFRLESHPRMHFIASVYSDAAIRVWLFDEVTNTFVLAIDTSYHQKCILQVSHVRVGEGIMMLTAATDGKIAIWDLTSTLDKFLEKYDADENKVVKPHSPSYGKNKQKVQKRYAQRLDRPIAEVTAHMSGVNSLYVQNLGQDGILAVSGGDDNALAAVLIKATWNPSLRAIEAQSANVIARDDYAHGSAIQAVFMINASEIVTTSQDQMLSLWHLDRVGGNGYDAALVKLESQFVHVPDPSTMDILASEDKTKDSVIIAGIGVQIFDVDAKK</sequence>
<dbReference type="InterPro" id="IPR015943">
    <property type="entry name" value="WD40/YVTN_repeat-like_dom_sf"/>
</dbReference>
<protein>
    <submittedName>
        <fullName evidence="9">WD repeat-containing protein 6</fullName>
    </submittedName>
</protein>
<dbReference type="PANTHER" id="PTHR14344">
    <property type="entry name" value="WD REPEAT PROTEIN"/>
    <property type="match status" value="1"/>
</dbReference>